<keyword evidence="3" id="KW-1185">Reference proteome</keyword>
<dbReference type="PROSITE" id="PS51257">
    <property type="entry name" value="PROKAR_LIPOPROTEIN"/>
    <property type="match status" value="1"/>
</dbReference>
<dbReference type="GO" id="GO:0005975">
    <property type="term" value="P:carbohydrate metabolic process"/>
    <property type="evidence" value="ECO:0007669"/>
    <property type="project" value="UniProtKB-ARBA"/>
</dbReference>
<comment type="caution">
    <text evidence="2">The sequence shown here is derived from an EMBL/GenBank/DDBJ whole genome shotgun (WGS) entry which is preliminary data.</text>
</comment>
<proteinExistence type="predicted"/>
<sequence>MKTTMKLFLPLMVIALISFYSCSNINKKASTESGSPEAVSWNLIDLMGSTTEKVSVSGVPLVVESPYGPAIAFDGQDDGIFLDEMPLKGLTQFTIEVIFRPESHGNFEQRFFHCGEANADRVLLETRSTATHWYFDAYLQSGTEKVALIDSTLLHPLDQWYHAAFVVDNGRLRTYINKEKELEGSVNSSPINTGQTSFGVRLDKRSWFKGAIYQVKISPQALKPEDFMNL</sequence>
<dbReference type="EMBL" id="JAPAAF010000003">
    <property type="protein sequence ID" value="MCW0481877.1"/>
    <property type="molecule type" value="Genomic_DNA"/>
</dbReference>
<name>A0AA42C907_9BACT</name>
<feature type="chain" id="PRO_5041421069" evidence="1">
    <location>
        <begin position="24"/>
        <end position="230"/>
    </location>
</feature>
<protein>
    <submittedName>
        <fullName evidence="2">LamG domain-containing protein</fullName>
    </submittedName>
</protein>
<dbReference type="Gene3D" id="2.60.120.200">
    <property type="match status" value="1"/>
</dbReference>
<evidence type="ECO:0000313" key="3">
    <source>
        <dbReference type="Proteomes" id="UP001163821"/>
    </source>
</evidence>
<reference evidence="2" key="1">
    <citation type="submission" date="2022-10" db="EMBL/GenBank/DDBJ databases">
        <title>Gaoshiqiia sediminis gen. nov., sp. nov., isolated from coastal sediment.</title>
        <authorList>
            <person name="Yu W.X."/>
            <person name="Mu D.S."/>
            <person name="Du J.Z."/>
            <person name="Liang Y.Q."/>
        </authorList>
    </citation>
    <scope>NUCLEOTIDE SEQUENCE</scope>
    <source>
        <strain evidence="2">A06</strain>
    </source>
</reference>
<dbReference type="AlphaFoldDB" id="A0AA42C907"/>
<evidence type="ECO:0000256" key="1">
    <source>
        <dbReference type="SAM" id="SignalP"/>
    </source>
</evidence>
<dbReference type="GO" id="GO:0004553">
    <property type="term" value="F:hydrolase activity, hydrolyzing O-glycosyl compounds"/>
    <property type="evidence" value="ECO:0007669"/>
    <property type="project" value="UniProtKB-ARBA"/>
</dbReference>
<dbReference type="InterPro" id="IPR013320">
    <property type="entry name" value="ConA-like_dom_sf"/>
</dbReference>
<feature type="signal peptide" evidence="1">
    <location>
        <begin position="1"/>
        <end position="23"/>
    </location>
</feature>
<accession>A0AA42C907</accession>
<dbReference type="Proteomes" id="UP001163821">
    <property type="component" value="Unassembled WGS sequence"/>
</dbReference>
<organism evidence="2 3">
    <name type="scientific">Gaoshiqia sediminis</name>
    <dbReference type="NCBI Taxonomy" id="2986998"/>
    <lineage>
        <taxon>Bacteria</taxon>
        <taxon>Pseudomonadati</taxon>
        <taxon>Bacteroidota</taxon>
        <taxon>Bacteroidia</taxon>
        <taxon>Marinilabiliales</taxon>
        <taxon>Prolixibacteraceae</taxon>
        <taxon>Gaoshiqia</taxon>
    </lineage>
</organism>
<dbReference type="Pfam" id="PF13385">
    <property type="entry name" value="Laminin_G_3"/>
    <property type="match status" value="1"/>
</dbReference>
<keyword evidence="1" id="KW-0732">Signal</keyword>
<evidence type="ECO:0000313" key="2">
    <source>
        <dbReference type="EMBL" id="MCW0481877.1"/>
    </source>
</evidence>
<dbReference type="RefSeq" id="WP_282590487.1">
    <property type="nucleotide sequence ID" value="NZ_JAPAAF010000003.1"/>
</dbReference>
<dbReference type="SUPFAM" id="SSF49899">
    <property type="entry name" value="Concanavalin A-like lectins/glucanases"/>
    <property type="match status" value="1"/>
</dbReference>
<gene>
    <name evidence="2" type="ORF">N2K84_03985</name>
</gene>